<dbReference type="InterPro" id="IPR024166">
    <property type="entry name" value="rRNA_assembly_KRR1"/>
</dbReference>
<dbReference type="InterPro" id="IPR041174">
    <property type="entry name" value="KRR1-like_KH1"/>
</dbReference>
<keyword evidence="3" id="KW-0690">Ribosome biogenesis</keyword>
<organism evidence="12 13">
    <name type="scientific">Edhazardia aedis (strain USNM 41457)</name>
    <name type="common">Microsporidian parasite</name>
    <dbReference type="NCBI Taxonomy" id="1003232"/>
    <lineage>
        <taxon>Eukaryota</taxon>
        <taxon>Fungi</taxon>
        <taxon>Fungi incertae sedis</taxon>
        <taxon>Microsporidia</taxon>
        <taxon>Edhazardia</taxon>
    </lineage>
</organism>
<keyword evidence="6" id="KW-0539">Nucleus</keyword>
<dbReference type="PANTHER" id="PTHR12581:SF0">
    <property type="entry name" value="KRR1 SMALL SUBUNIT PROCESSOME COMPONENT HOMOLOG"/>
    <property type="match status" value="1"/>
</dbReference>
<feature type="domain" description="KRR1 small subunit processome component second KH" evidence="11">
    <location>
        <begin position="103"/>
        <end position="194"/>
    </location>
</feature>
<comment type="caution">
    <text evidence="12">The sequence shown here is derived from an EMBL/GenBank/DDBJ whole genome shotgun (WGS) entry which is preliminary data.</text>
</comment>
<gene>
    <name evidence="12" type="ORF">EDEG_01475</name>
</gene>
<evidence type="ECO:0000259" key="11">
    <source>
        <dbReference type="Pfam" id="PF21800"/>
    </source>
</evidence>
<dbReference type="AlphaFoldDB" id="J8ZX35"/>
<evidence type="ECO:0000256" key="9">
    <source>
        <dbReference type="SAM" id="MobiDB-lite"/>
    </source>
</evidence>
<evidence type="ECO:0000256" key="7">
    <source>
        <dbReference type="ARBA" id="ARBA00023274"/>
    </source>
</evidence>
<evidence type="ECO:0000313" key="13">
    <source>
        <dbReference type="Proteomes" id="UP000003163"/>
    </source>
</evidence>
<dbReference type="GO" id="GO:0006364">
    <property type="term" value="P:rRNA processing"/>
    <property type="evidence" value="ECO:0007669"/>
    <property type="project" value="UniProtKB-KW"/>
</dbReference>
<feature type="compositionally biased region" description="Basic and acidic residues" evidence="9">
    <location>
        <begin position="271"/>
        <end position="280"/>
    </location>
</feature>
<dbReference type="FunCoup" id="J8ZX35">
    <property type="interactions" value="224"/>
</dbReference>
<dbReference type="STRING" id="1003232.J8ZX35"/>
<evidence type="ECO:0000256" key="6">
    <source>
        <dbReference type="ARBA" id="ARBA00023242"/>
    </source>
</evidence>
<dbReference type="SUPFAM" id="SSF54791">
    <property type="entry name" value="Eukaryotic type KH-domain (KH-domain type I)"/>
    <property type="match status" value="1"/>
</dbReference>
<name>J8ZX35_EDHAE</name>
<feature type="domain" description="KRR1 small subunit processome component first KH" evidence="10">
    <location>
        <begin position="21"/>
        <end position="101"/>
    </location>
</feature>
<reference evidence="12 13" key="1">
    <citation type="submission" date="2011-08" db="EMBL/GenBank/DDBJ databases">
        <authorList>
            <person name="Liu Z.J."/>
            <person name="Shi F.L."/>
            <person name="Lu J.Q."/>
            <person name="Li M."/>
            <person name="Wang Z.L."/>
        </authorList>
    </citation>
    <scope>NUCLEOTIDE SEQUENCE [LARGE SCALE GENOMIC DNA]</scope>
    <source>
        <strain evidence="12 13">USNM 41457</strain>
    </source>
</reference>
<dbReference type="InterPro" id="IPR048549">
    <property type="entry name" value="KRR1-like_KH2_euk"/>
</dbReference>
<evidence type="ECO:0000256" key="5">
    <source>
        <dbReference type="ARBA" id="ARBA00022884"/>
    </source>
</evidence>
<evidence type="ECO:0000313" key="12">
    <source>
        <dbReference type="EMBL" id="EJW04243.1"/>
    </source>
</evidence>
<protein>
    <recommendedName>
        <fullName evidence="8">KRR-R motif-containing protein 1</fullName>
    </recommendedName>
</protein>
<evidence type="ECO:0000256" key="1">
    <source>
        <dbReference type="ARBA" id="ARBA00004604"/>
    </source>
</evidence>
<dbReference type="HOGENOM" id="CLU_040185_1_0_1"/>
<keyword evidence="7" id="KW-0687">Ribonucleoprotein</keyword>
<keyword evidence="4" id="KW-0698">rRNA processing</keyword>
<dbReference type="VEuPathDB" id="MicrosporidiaDB:EDEG_01475"/>
<dbReference type="InterPro" id="IPR048548">
    <property type="entry name" value="KRR1-like_KH2"/>
</dbReference>
<feature type="region of interest" description="Disordered" evidence="9">
    <location>
        <begin position="271"/>
        <end position="301"/>
    </location>
</feature>
<evidence type="ECO:0000256" key="2">
    <source>
        <dbReference type="ARBA" id="ARBA00009344"/>
    </source>
</evidence>
<dbReference type="InParanoid" id="J8ZX35"/>
<proteinExistence type="inferred from homology"/>
<dbReference type="OrthoDB" id="441223at2759"/>
<dbReference type="InterPro" id="IPR036612">
    <property type="entry name" value="KH_dom_type_1_sf"/>
</dbReference>
<feature type="compositionally biased region" description="Basic and acidic residues" evidence="9">
    <location>
        <begin position="287"/>
        <end position="301"/>
    </location>
</feature>
<reference evidence="13" key="2">
    <citation type="submission" date="2015-07" db="EMBL/GenBank/DDBJ databases">
        <title>Contrasting host-pathogen interactions and genome evolution in two generalist and specialist microsporidian pathogens of mosquitoes.</title>
        <authorList>
            <consortium name="The Broad Institute Genomics Platform"/>
            <consortium name="The Broad Institute Genome Sequencing Center for Infectious Disease"/>
            <person name="Cuomo C.A."/>
            <person name="Sanscrainte N.D."/>
            <person name="Goldberg J.M."/>
            <person name="Heiman D."/>
            <person name="Young S."/>
            <person name="Zeng Q."/>
            <person name="Becnel J.J."/>
            <person name="Birren B.W."/>
        </authorList>
    </citation>
    <scope>NUCLEOTIDE SEQUENCE [LARGE SCALE GENOMIC DNA]</scope>
    <source>
        <strain evidence="13">USNM 41457</strain>
    </source>
</reference>
<comment type="similarity">
    <text evidence="2">Belongs to the KRR1 family.</text>
</comment>
<dbReference type="Gene3D" id="3.30.1370.10">
    <property type="entry name" value="K Homology domain, type 1"/>
    <property type="match status" value="2"/>
</dbReference>
<evidence type="ECO:0000256" key="4">
    <source>
        <dbReference type="ARBA" id="ARBA00022552"/>
    </source>
</evidence>
<dbReference type="CDD" id="cd22394">
    <property type="entry name" value="KH-I_KRR1_rpt2"/>
    <property type="match status" value="1"/>
</dbReference>
<evidence type="ECO:0000256" key="8">
    <source>
        <dbReference type="ARBA" id="ARBA00032993"/>
    </source>
</evidence>
<evidence type="ECO:0000259" key="10">
    <source>
        <dbReference type="Pfam" id="PF17903"/>
    </source>
</evidence>
<dbReference type="GO" id="GO:0032040">
    <property type="term" value="C:small-subunit processome"/>
    <property type="evidence" value="ECO:0007669"/>
    <property type="project" value="TreeGrafter"/>
</dbReference>
<dbReference type="Pfam" id="PF21800">
    <property type="entry name" value="KH_KRR1_2nd"/>
    <property type="match status" value="1"/>
</dbReference>
<sequence>MKFKVPEFNDDDYKDEFTEQSEFTVVFPDWRKQYIKDKQEKIEELLTEKKLKLEVNYEDKILKVLTTNKTRDPYIIIKGRDFINLISRGAVFEEATKIFNDNVFCEVINIKQLAKSSNKAVFQNRKHRLEGKNGDTIKALQLLTKTYITMEGKSLCVVGKYKGINEVSDIVEKVFQNQHPVYLLKRLLAKRELENDKEIKDQDWTRLLPEVRSKMKNTRGDGKKKIALKNKIQNGNKDDGEFKGTDFLFENFEKKTRHRKKKNILKEDEDKLEENRDKIPNTKKKKLTENDNDNIKRIKNDKKLSKNTLECDNTSKKHKINDELQETESKI</sequence>
<dbReference type="PANTHER" id="PTHR12581">
    <property type="entry name" value="HIV-1 REV BINDING PROTEIN 2, 3"/>
    <property type="match status" value="1"/>
</dbReference>
<keyword evidence="13" id="KW-1185">Reference proteome</keyword>
<dbReference type="GO" id="GO:0003723">
    <property type="term" value="F:RNA binding"/>
    <property type="evidence" value="ECO:0007669"/>
    <property type="project" value="UniProtKB-KW"/>
</dbReference>
<keyword evidence="5" id="KW-0694">RNA-binding</keyword>
<comment type="subcellular location">
    <subcellularLocation>
        <location evidence="1">Nucleus</location>
        <location evidence="1">Nucleolus</location>
    </subcellularLocation>
</comment>
<dbReference type="Pfam" id="PF17903">
    <property type="entry name" value="KH_KRR1_1st"/>
    <property type="match status" value="1"/>
</dbReference>
<dbReference type="EMBL" id="AFBI03000021">
    <property type="protein sequence ID" value="EJW04243.1"/>
    <property type="molecule type" value="Genomic_DNA"/>
</dbReference>
<accession>J8ZX35</accession>
<dbReference type="InterPro" id="IPR048550">
    <property type="entry name" value="KRR1-like_KH1_euk"/>
</dbReference>
<dbReference type="Proteomes" id="UP000003163">
    <property type="component" value="Unassembled WGS sequence"/>
</dbReference>
<evidence type="ECO:0000256" key="3">
    <source>
        <dbReference type="ARBA" id="ARBA00022517"/>
    </source>
</evidence>
<dbReference type="CDD" id="cd22393">
    <property type="entry name" value="KH-I_KRR1_rpt1"/>
    <property type="match status" value="1"/>
</dbReference>